<dbReference type="EMBL" id="MU004310">
    <property type="protein sequence ID" value="KAF2659008.1"/>
    <property type="molecule type" value="Genomic_DNA"/>
</dbReference>
<keyword evidence="3" id="KW-1185">Reference proteome</keyword>
<keyword evidence="1" id="KW-1133">Transmembrane helix</keyword>
<dbReference type="Proteomes" id="UP000799324">
    <property type="component" value="Unassembled WGS sequence"/>
</dbReference>
<feature type="non-terminal residue" evidence="2">
    <location>
        <position position="79"/>
    </location>
</feature>
<sequence length="79" mass="8896">MLILDWMRGGHRQAGRVRTLYCFHFDTCCLSLVSIEAYWCCSGGVMGRLFLAFLLGVLFLLVYEYSNGLRGSFMIDGSG</sequence>
<gene>
    <name evidence="2" type="ORF">K491DRAFT_623703</name>
</gene>
<feature type="transmembrane region" description="Helical" evidence="1">
    <location>
        <begin position="20"/>
        <end position="39"/>
    </location>
</feature>
<evidence type="ECO:0000313" key="2">
    <source>
        <dbReference type="EMBL" id="KAF2659008.1"/>
    </source>
</evidence>
<keyword evidence="1" id="KW-0472">Membrane</keyword>
<dbReference type="AlphaFoldDB" id="A0A6A6TJB0"/>
<name>A0A6A6TJB0_9PLEO</name>
<feature type="transmembrane region" description="Helical" evidence="1">
    <location>
        <begin position="45"/>
        <end position="65"/>
    </location>
</feature>
<organism evidence="2 3">
    <name type="scientific">Lophiostoma macrostomum CBS 122681</name>
    <dbReference type="NCBI Taxonomy" id="1314788"/>
    <lineage>
        <taxon>Eukaryota</taxon>
        <taxon>Fungi</taxon>
        <taxon>Dikarya</taxon>
        <taxon>Ascomycota</taxon>
        <taxon>Pezizomycotina</taxon>
        <taxon>Dothideomycetes</taxon>
        <taxon>Pleosporomycetidae</taxon>
        <taxon>Pleosporales</taxon>
        <taxon>Lophiostomataceae</taxon>
        <taxon>Lophiostoma</taxon>
    </lineage>
</organism>
<accession>A0A6A6TJB0</accession>
<evidence type="ECO:0000313" key="3">
    <source>
        <dbReference type="Proteomes" id="UP000799324"/>
    </source>
</evidence>
<proteinExistence type="predicted"/>
<evidence type="ECO:0000256" key="1">
    <source>
        <dbReference type="SAM" id="Phobius"/>
    </source>
</evidence>
<protein>
    <submittedName>
        <fullName evidence="2">Uncharacterized protein</fullName>
    </submittedName>
</protein>
<keyword evidence="1" id="KW-0812">Transmembrane</keyword>
<reference evidence="2" key="1">
    <citation type="journal article" date="2020" name="Stud. Mycol.">
        <title>101 Dothideomycetes genomes: a test case for predicting lifestyles and emergence of pathogens.</title>
        <authorList>
            <person name="Haridas S."/>
            <person name="Albert R."/>
            <person name="Binder M."/>
            <person name="Bloem J."/>
            <person name="Labutti K."/>
            <person name="Salamov A."/>
            <person name="Andreopoulos B."/>
            <person name="Baker S."/>
            <person name="Barry K."/>
            <person name="Bills G."/>
            <person name="Bluhm B."/>
            <person name="Cannon C."/>
            <person name="Castanera R."/>
            <person name="Culley D."/>
            <person name="Daum C."/>
            <person name="Ezra D."/>
            <person name="Gonzalez J."/>
            <person name="Henrissat B."/>
            <person name="Kuo A."/>
            <person name="Liang C."/>
            <person name="Lipzen A."/>
            <person name="Lutzoni F."/>
            <person name="Magnuson J."/>
            <person name="Mondo S."/>
            <person name="Nolan M."/>
            <person name="Ohm R."/>
            <person name="Pangilinan J."/>
            <person name="Park H.-J."/>
            <person name="Ramirez L."/>
            <person name="Alfaro M."/>
            <person name="Sun H."/>
            <person name="Tritt A."/>
            <person name="Yoshinaga Y."/>
            <person name="Zwiers L.-H."/>
            <person name="Turgeon B."/>
            <person name="Goodwin S."/>
            <person name="Spatafora J."/>
            <person name="Crous P."/>
            <person name="Grigoriev I."/>
        </authorList>
    </citation>
    <scope>NUCLEOTIDE SEQUENCE</scope>
    <source>
        <strain evidence="2">CBS 122681</strain>
    </source>
</reference>